<evidence type="ECO:0000313" key="1">
    <source>
        <dbReference type="EMBL" id="MSC56044.1"/>
    </source>
</evidence>
<dbReference type="AlphaFoldDB" id="A0A7C9H0L6"/>
<organism evidence="1 2">
    <name type="scientific">Lachnospira eligens</name>
    <dbReference type="NCBI Taxonomy" id="39485"/>
    <lineage>
        <taxon>Bacteria</taxon>
        <taxon>Bacillati</taxon>
        <taxon>Bacillota</taxon>
        <taxon>Clostridia</taxon>
        <taxon>Lachnospirales</taxon>
        <taxon>Lachnospiraceae</taxon>
        <taxon>Lachnospira</taxon>
    </lineage>
</organism>
<gene>
    <name evidence="1" type="ORF">GKE48_01040</name>
</gene>
<dbReference type="InterPro" id="IPR025534">
    <property type="entry name" value="DUF4420"/>
</dbReference>
<dbReference type="Proteomes" id="UP000481964">
    <property type="component" value="Unassembled WGS sequence"/>
</dbReference>
<protein>
    <submittedName>
        <fullName evidence="1">PD-(D/E)XK motif protein</fullName>
    </submittedName>
</protein>
<proteinExistence type="predicted"/>
<reference evidence="1 2" key="1">
    <citation type="journal article" date="2019" name="Nat. Med.">
        <title>A library of human gut bacterial isolates paired with longitudinal multiomics data enables mechanistic microbiome research.</title>
        <authorList>
            <person name="Poyet M."/>
            <person name="Groussin M."/>
            <person name="Gibbons S.M."/>
            <person name="Avila-Pacheco J."/>
            <person name="Jiang X."/>
            <person name="Kearney S.M."/>
            <person name="Perrotta A.R."/>
            <person name="Berdy B."/>
            <person name="Zhao S."/>
            <person name="Lieberman T.D."/>
            <person name="Swanson P.K."/>
            <person name="Smith M."/>
            <person name="Roesemann S."/>
            <person name="Alexander J.E."/>
            <person name="Rich S.A."/>
            <person name="Livny J."/>
            <person name="Vlamakis H."/>
            <person name="Clish C."/>
            <person name="Bullock K."/>
            <person name="Deik A."/>
            <person name="Scott J."/>
            <person name="Pierce K.A."/>
            <person name="Xavier R.J."/>
            <person name="Alm E.J."/>
        </authorList>
    </citation>
    <scope>NUCLEOTIDE SEQUENCE [LARGE SCALE GENOMIC DNA]</scope>
    <source>
        <strain evidence="1 2">BIOML-A1</strain>
    </source>
</reference>
<name>A0A7C9H0L6_9FIRM</name>
<dbReference type="Pfam" id="PF14390">
    <property type="entry name" value="DUF4420"/>
    <property type="match status" value="1"/>
</dbReference>
<accession>A0A7C9H0L6</accession>
<comment type="caution">
    <text evidence="1">The sequence shown here is derived from an EMBL/GenBank/DDBJ whole genome shotgun (WGS) entry which is preliminary data.</text>
</comment>
<dbReference type="EMBL" id="WKRD01000001">
    <property type="protein sequence ID" value="MSC56044.1"/>
    <property type="molecule type" value="Genomic_DNA"/>
</dbReference>
<sequence>MDMIFLTNVYNDIIGDFVKEQYKESKVLSRRFEFKDNVVMLISVYKKSQLCEVSVAIDDNVTSVFLNSMPKWKGMEERMSELYDDNNRKRKFLSFKQMVDFDKKIYFIVMQDIIDTLYESSKNEILNKIKAVLIKWNVFFQFDKDYVLSDNVQQGLYGELYLLDKLITLKGEKAVECWTGCNSETHDFYCGIDAVEVKSSSVKGPNKVNISSEYQLDDTGVLGRLYLLYLKLKKSEIDGETLPVIVERIASMLSPEYRIKFYDKLLKIGYVYQMPELYKLHFKLREENCYDVEDGFPRITAKMLNKGITSVDYTLSLDACNSFQITIESFYKGVDL</sequence>
<evidence type="ECO:0000313" key="2">
    <source>
        <dbReference type="Proteomes" id="UP000481964"/>
    </source>
</evidence>